<dbReference type="Proteomes" id="UP000419144">
    <property type="component" value="Unassembled WGS sequence"/>
</dbReference>
<accession>A0A640KVX2</accession>
<dbReference type="Pfam" id="PF13516">
    <property type="entry name" value="LRR_6"/>
    <property type="match status" value="8"/>
</dbReference>
<evidence type="ECO:0000313" key="2">
    <source>
        <dbReference type="Proteomes" id="UP000419144"/>
    </source>
</evidence>
<dbReference type="GO" id="GO:0048471">
    <property type="term" value="C:perinuclear region of cytoplasm"/>
    <property type="evidence" value="ECO:0007669"/>
    <property type="project" value="TreeGrafter"/>
</dbReference>
<comment type="caution">
    <text evidence="1">The sequence shown here is derived from an EMBL/GenBank/DDBJ whole genome shotgun (WGS) entry which is preliminary data.</text>
</comment>
<evidence type="ECO:0008006" key="3">
    <source>
        <dbReference type="Google" id="ProtNLM"/>
    </source>
</evidence>
<dbReference type="SMART" id="SM00368">
    <property type="entry name" value="LRR_RI"/>
    <property type="match status" value="13"/>
</dbReference>
<dbReference type="InterPro" id="IPR001611">
    <property type="entry name" value="Leu-rich_rpt"/>
</dbReference>
<dbReference type="GO" id="GO:0006913">
    <property type="term" value="P:nucleocytoplasmic transport"/>
    <property type="evidence" value="ECO:0007669"/>
    <property type="project" value="TreeGrafter"/>
</dbReference>
<dbReference type="PANTHER" id="PTHR24113:SF15">
    <property type="entry name" value="NACHT DOMAIN-CONTAINING PROTEIN"/>
    <property type="match status" value="1"/>
</dbReference>
<organism evidence="1 2">
    <name type="scientific">Leishmania tarentolae</name>
    <name type="common">Sauroleishmania tarentolae</name>
    <dbReference type="NCBI Taxonomy" id="5689"/>
    <lineage>
        <taxon>Eukaryota</taxon>
        <taxon>Discoba</taxon>
        <taxon>Euglenozoa</taxon>
        <taxon>Kinetoplastea</taxon>
        <taxon>Metakinetoplastina</taxon>
        <taxon>Trypanosomatida</taxon>
        <taxon>Trypanosomatidae</taxon>
        <taxon>Leishmaniinae</taxon>
        <taxon>Leishmania</taxon>
        <taxon>lizard Leishmania</taxon>
    </lineage>
</organism>
<evidence type="ECO:0000313" key="1">
    <source>
        <dbReference type="EMBL" id="GET93518.1"/>
    </source>
</evidence>
<dbReference type="InterPro" id="IPR027038">
    <property type="entry name" value="RanGap"/>
</dbReference>
<dbReference type="Gene3D" id="3.80.10.10">
    <property type="entry name" value="Ribonuclease Inhibitor"/>
    <property type="match status" value="6"/>
</dbReference>
<proteinExistence type="predicted"/>
<dbReference type="AlphaFoldDB" id="A0A640KVX2"/>
<dbReference type="EMBL" id="BLBS01000057">
    <property type="protein sequence ID" value="GET93518.1"/>
    <property type="molecule type" value="Genomic_DNA"/>
</dbReference>
<sequence length="1079" mass="118431">MSQDLFKETLESLSKKGIVHINCPGIDLNDNQLQLLIIAIENSPSKPETIDVSNNSITSASVSYLIRYLETASVQAVDLRNNQIDEDGALTFFPLCEKNTSLKLLDLRNNPCTAATASRLYHLSKTEKCTDDVRSALRTGSAQHISFSGMSYGELDKDLLQHLLRMEGLQSVDFSGIDLGTGGMVTVGTFLRDTQVSSVSFHNCSLTNEAVLNFVQAADLANQQYPNNFDFSANVGLTNDLVRALIPTTFDRNNHIINFVLTKTSVTPLYLSVVQKECVLNQENLAIKRAVVALRNNSPAAQDINLQWDAPLPTCMNYLADFIADSSIIEHINISNTLIDDSGLELLSGALQKNTSLKAIELANCRITAAGIQKLFAVLQKGTCPVEEVNIANNNLDDGSVKFITAALRANEKLKILNVDVNPAISPASMQEIAGLAMVNRAPPRIRSVLPLIENNSKDVVTLDFSGNDVTLNDDCVWLLVQALRLNLTVRRLNLSHNSFGDIGAEYLADYLADNRSIQDLNLSSCTIGNRGAQKLCEALATNKALQTIDLSNNMMDGVSLSALPFVLRENNTLREFKLERTRVAPEFVERVKMACSLNRECAAVKRVFYRMQDGDTSLKKIELSNPDQERAIDDQTISTICTVFRGNTSVEVIDLSGNCIGREGCSTLASMLSESTCKVKKIVLSKNPIDDDAVAELVTCFPKTKTLREVILYDTNITKIGIETLAKALEQNTSIVWICVADEDTDDESISLLMRNLALNNGPVSLKRILFSIDAGVPLQDVDLSRPVDCSLDDSLCKFLCASLVRCPTLQSLNLSQNGISSASVPYIVQVMEMCPLLTSLDLSDNEVDDSGAPEIIACLEHVSHIQSVKITGNLLSNENLEHISSLVELNSGSEALKKLYLMTTHGEELPKDIDLNGDTNSYEMTDVEVVTLAGFLRNSNNVKSLDLSNNRFCDEGCIAIAEVLRVNHSLELLNLGGNAIGSEGGKALYFALKVNPQLQHLCLENTAIPRDILEDIWSLLHVNQTPYRVLTDMRGVKVHEVDDDTQFRSTDYYVAQAVTLEGEALEGYTRSEVKLIE</sequence>
<dbReference type="GO" id="GO:0031267">
    <property type="term" value="F:small GTPase binding"/>
    <property type="evidence" value="ECO:0007669"/>
    <property type="project" value="TreeGrafter"/>
</dbReference>
<dbReference type="VEuPathDB" id="TriTrypDB:LtaPh_3643700"/>
<dbReference type="GO" id="GO:0005634">
    <property type="term" value="C:nucleus"/>
    <property type="evidence" value="ECO:0007669"/>
    <property type="project" value="TreeGrafter"/>
</dbReference>
<dbReference type="InterPro" id="IPR032675">
    <property type="entry name" value="LRR_dom_sf"/>
</dbReference>
<name>A0A640KVX2_LEITA</name>
<dbReference type="GO" id="GO:0005829">
    <property type="term" value="C:cytosol"/>
    <property type="evidence" value="ECO:0007669"/>
    <property type="project" value="TreeGrafter"/>
</dbReference>
<dbReference type="OrthoDB" id="120976at2759"/>
<dbReference type="SUPFAM" id="SSF52047">
    <property type="entry name" value="RNI-like"/>
    <property type="match status" value="2"/>
</dbReference>
<dbReference type="GO" id="GO:0005096">
    <property type="term" value="F:GTPase activator activity"/>
    <property type="evidence" value="ECO:0007669"/>
    <property type="project" value="UniProtKB-KW"/>
</dbReference>
<reference evidence="1" key="1">
    <citation type="submission" date="2019-11" db="EMBL/GenBank/DDBJ databases">
        <title>Leishmania tarentolae CDS.</title>
        <authorList>
            <person name="Goto Y."/>
            <person name="Yamagishi J."/>
        </authorList>
    </citation>
    <scope>NUCLEOTIDE SEQUENCE [LARGE SCALE GENOMIC DNA]</scope>
    <source>
        <strain evidence="1">Parrot Tar II</strain>
    </source>
</reference>
<dbReference type="PANTHER" id="PTHR24113">
    <property type="entry name" value="RAN GTPASE-ACTIVATING PROTEIN 1"/>
    <property type="match status" value="1"/>
</dbReference>
<gene>
    <name evidence="1" type="ORF">LtaPh_3643700</name>
</gene>
<keyword evidence="2" id="KW-1185">Reference proteome</keyword>
<protein>
    <recommendedName>
        <fullName evidence="3">Paraflagellar rod component</fullName>
    </recommendedName>
</protein>